<sequence>MWNLGCAFRPIWESSAECTYIPELIFTLGLEPSTVSYKHHRVVHLATEYRYIFSLKYDHWIS</sequence>
<dbReference type="AlphaFoldDB" id="A0A3P8FC49"/>
<proteinExistence type="predicted"/>
<evidence type="ECO:0000313" key="2">
    <source>
        <dbReference type="Proteomes" id="UP000269396"/>
    </source>
</evidence>
<keyword evidence="2" id="KW-1185">Reference proteome</keyword>
<name>A0A3P8FC49_9TREM</name>
<organism evidence="1 2">
    <name type="scientific">Schistosoma mattheei</name>
    <dbReference type="NCBI Taxonomy" id="31246"/>
    <lineage>
        <taxon>Eukaryota</taxon>
        <taxon>Metazoa</taxon>
        <taxon>Spiralia</taxon>
        <taxon>Lophotrochozoa</taxon>
        <taxon>Platyhelminthes</taxon>
        <taxon>Trematoda</taxon>
        <taxon>Digenea</taxon>
        <taxon>Strigeidida</taxon>
        <taxon>Schistosomatoidea</taxon>
        <taxon>Schistosomatidae</taxon>
        <taxon>Schistosoma</taxon>
    </lineage>
</organism>
<accession>A0A3P8FC49</accession>
<dbReference type="EMBL" id="UZAL01035118">
    <property type="protein sequence ID" value="VDP66971.1"/>
    <property type="molecule type" value="Genomic_DNA"/>
</dbReference>
<reference evidence="1 2" key="1">
    <citation type="submission" date="2018-11" db="EMBL/GenBank/DDBJ databases">
        <authorList>
            <consortium name="Pathogen Informatics"/>
        </authorList>
    </citation>
    <scope>NUCLEOTIDE SEQUENCE [LARGE SCALE GENOMIC DNA]</scope>
    <source>
        <strain>Denwood</strain>
        <strain evidence="2">Zambia</strain>
    </source>
</reference>
<gene>
    <name evidence="1" type="ORF">SMTD_LOCUS14856</name>
</gene>
<dbReference type="Proteomes" id="UP000269396">
    <property type="component" value="Unassembled WGS sequence"/>
</dbReference>
<evidence type="ECO:0000313" key="1">
    <source>
        <dbReference type="EMBL" id="VDP66971.1"/>
    </source>
</evidence>
<protein>
    <submittedName>
        <fullName evidence="1">Uncharacterized protein</fullName>
    </submittedName>
</protein>